<evidence type="ECO:0000313" key="3">
    <source>
        <dbReference type="Proteomes" id="UP000199150"/>
    </source>
</evidence>
<accession>A0A1G4QGY7</accession>
<sequence length="180" mass="18743">MPKTLQNLFTAIIALLLTGGAAASQPTADLETAVKATYLYKFAPFVTWPDPPGDNLTLCIVGADPFGDVLDRAIAGQGYNGRPFRILRLPVVSTDSGCAVAYLGGSGDQSVASALKALKGAPVLTVSQNSQAQGMIDFVNQQGHVRFRVDLAAASESHLKISSKLLAMAVSVRDVSGGPQ</sequence>
<dbReference type="Proteomes" id="UP000199150">
    <property type="component" value="Unassembled WGS sequence"/>
</dbReference>
<dbReference type="AlphaFoldDB" id="A0A1G4QGY7"/>
<reference evidence="3" key="1">
    <citation type="submission" date="2016-10" db="EMBL/GenBank/DDBJ databases">
        <authorList>
            <person name="Varghese N."/>
            <person name="Submissions S."/>
        </authorList>
    </citation>
    <scope>NUCLEOTIDE SEQUENCE [LARGE SCALE GENOMIC DNA]</scope>
    <source>
        <strain evidence="3">CGMCC 1.3431</strain>
    </source>
</reference>
<dbReference type="Pfam" id="PF13689">
    <property type="entry name" value="DUF4154"/>
    <property type="match status" value="1"/>
</dbReference>
<dbReference type="InterPro" id="IPR025293">
    <property type="entry name" value="YfiR/HmsC-like"/>
</dbReference>
<dbReference type="STRING" id="260084.SAMN02927928_1234"/>
<feature type="signal peptide" evidence="1">
    <location>
        <begin position="1"/>
        <end position="23"/>
    </location>
</feature>
<evidence type="ECO:0000313" key="2">
    <source>
        <dbReference type="EMBL" id="SCW43874.1"/>
    </source>
</evidence>
<evidence type="ECO:0008006" key="4">
    <source>
        <dbReference type="Google" id="ProtNLM"/>
    </source>
</evidence>
<dbReference type="EMBL" id="FMTS01000001">
    <property type="protein sequence ID" value="SCW43874.1"/>
    <property type="molecule type" value="Genomic_DNA"/>
</dbReference>
<name>A0A1G4QGY7_9CAUL</name>
<evidence type="ECO:0000256" key="1">
    <source>
        <dbReference type="SAM" id="SignalP"/>
    </source>
</evidence>
<keyword evidence="1" id="KW-0732">Signal</keyword>
<dbReference type="RefSeq" id="WP_170828210.1">
    <property type="nucleotide sequence ID" value="NZ_CBCRYE010000001.1"/>
</dbReference>
<organism evidence="2 3">
    <name type="scientific">Asticcacaulis taihuensis</name>
    <dbReference type="NCBI Taxonomy" id="260084"/>
    <lineage>
        <taxon>Bacteria</taxon>
        <taxon>Pseudomonadati</taxon>
        <taxon>Pseudomonadota</taxon>
        <taxon>Alphaproteobacteria</taxon>
        <taxon>Caulobacterales</taxon>
        <taxon>Caulobacteraceae</taxon>
        <taxon>Asticcacaulis</taxon>
    </lineage>
</organism>
<gene>
    <name evidence="2" type="ORF">SAMN02927928_1234</name>
</gene>
<keyword evidence="3" id="KW-1185">Reference proteome</keyword>
<proteinExistence type="predicted"/>
<feature type="chain" id="PRO_5011551092" description="YfiR family protein" evidence="1">
    <location>
        <begin position="24"/>
        <end position="180"/>
    </location>
</feature>
<protein>
    <recommendedName>
        <fullName evidence="4">YfiR family protein</fullName>
    </recommendedName>
</protein>